<dbReference type="EMBL" id="PVXP01000090">
    <property type="protein sequence ID" value="PRR80032.1"/>
    <property type="molecule type" value="Genomic_DNA"/>
</dbReference>
<dbReference type="AlphaFoldDB" id="A0A2T0B840"/>
<evidence type="ECO:0000313" key="2">
    <source>
        <dbReference type="Proteomes" id="UP000237798"/>
    </source>
</evidence>
<dbReference type="Proteomes" id="UP000237798">
    <property type="component" value="Unassembled WGS sequence"/>
</dbReference>
<organism evidence="1 2">
    <name type="scientific">Clostridium luticellarii</name>
    <dbReference type="NCBI Taxonomy" id="1691940"/>
    <lineage>
        <taxon>Bacteria</taxon>
        <taxon>Bacillati</taxon>
        <taxon>Bacillota</taxon>
        <taxon>Clostridia</taxon>
        <taxon>Eubacteriales</taxon>
        <taxon>Clostridiaceae</taxon>
        <taxon>Clostridium</taxon>
    </lineage>
</organism>
<gene>
    <name evidence="1" type="ORF">CLLU_33740</name>
</gene>
<comment type="caution">
    <text evidence="1">The sequence shown here is derived from an EMBL/GenBank/DDBJ whole genome shotgun (WGS) entry which is preliminary data.</text>
</comment>
<sequence length="160" mass="18738">MVKSIVKTSADNYRCDGICFHKGMVFLIDECVYEVIKILKDTVSGNQIVFAENTDDENIYKKINILCLESKGCRLYNRDEVFNQWLLLHEDLVENKLGITARMLISYIDTDREDVEMLIFNYLQQDYAFYDLSLKSKRKKINNVIDGLAYEYENSGVKFK</sequence>
<dbReference type="RefSeq" id="WP_106010917.1">
    <property type="nucleotide sequence ID" value="NZ_PVXP01000090.1"/>
</dbReference>
<reference evidence="1 2" key="1">
    <citation type="submission" date="2018-03" db="EMBL/GenBank/DDBJ databases">
        <title>Genome sequence of Clostridium luticellarii DSM 29923.</title>
        <authorList>
            <person name="Poehlein A."/>
            <person name="Daniel R."/>
        </authorList>
    </citation>
    <scope>NUCLEOTIDE SEQUENCE [LARGE SCALE GENOMIC DNA]</scope>
    <source>
        <strain evidence="1 2">DSM 29923</strain>
    </source>
</reference>
<accession>A0A2T0B840</accession>
<protein>
    <submittedName>
        <fullName evidence="1">Uncharacterized protein</fullName>
    </submittedName>
</protein>
<proteinExistence type="predicted"/>
<keyword evidence="2" id="KW-1185">Reference proteome</keyword>
<evidence type="ECO:0000313" key="1">
    <source>
        <dbReference type="EMBL" id="PRR80032.1"/>
    </source>
</evidence>
<name>A0A2T0B840_9CLOT</name>